<keyword evidence="2" id="KW-1185">Reference proteome</keyword>
<dbReference type="Proteomes" id="UP000832041">
    <property type="component" value="Chromosome"/>
</dbReference>
<evidence type="ECO:0000313" key="1">
    <source>
        <dbReference type="EMBL" id="UPT23228.1"/>
    </source>
</evidence>
<dbReference type="EMBL" id="CP051627">
    <property type="protein sequence ID" value="UPT23228.1"/>
    <property type="molecule type" value="Genomic_DNA"/>
</dbReference>
<sequence length="60" mass="6231">MSGPPDSGESDDGGFAVIGVDATEELGEAPLPDARCAPNERIVRIPRNTLVAARNGIPEE</sequence>
<protein>
    <submittedName>
        <fullName evidence="1">Uncharacterized protein</fullName>
    </submittedName>
</protein>
<dbReference type="RefSeq" id="WP_248591753.1">
    <property type="nucleotide sequence ID" value="NZ_BAABEB010000018.1"/>
</dbReference>
<proteinExistence type="predicted"/>
<reference evidence="1 2" key="1">
    <citation type="submission" date="2020-04" db="EMBL/GenBank/DDBJ databases">
        <title>Thermobifida alba genome sequencing and assembly.</title>
        <authorList>
            <person name="Luzics S."/>
            <person name="Horvath B."/>
            <person name="Nagy I."/>
            <person name="Toth A."/>
            <person name="Nagy I."/>
            <person name="Kukolya J."/>
        </authorList>
    </citation>
    <scope>NUCLEOTIDE SEQUENCE [LARGE SCALE GENOMIC DNA]</scope>
    <source>
        <strain evidence="1 2">DSM 43795</strain>
    </source>
</reference>
<accession>A0ABY4L9V3</accession>
<gene>
    <name evidence="1" type="ORF">FOF52_21645</name>
</gene>
<name>A0ABY4L9V3_THEAE</name>
<evidence type="ECO:0000313" key="2">
    <source>
        <dbReference type="Proteomes" id="UP000832041"/>
    </source>
</evidence>
<organism evidence="1 2">
    <name type="scientific">Thermobifida alba</name>
    <name type="common">Thermomonospora alba</name>
    <dbReference type="NCBI Taxonomy" id="53522"/>
    <lineage>
        <taxon>Bacteria</taxon>
        <taxon>Bacillati</taxon>
        <taxon>Actinomycetota</taxon>
        <taxon>Actinomycetes</taxon>
        <taxon>Streptosporangiales</taxon>
        <taxon>Nocardiopsidaceae</taxon>
        <taxon>Thermobifida</taxon>
    </lineage>
</organism>